<keyword evidence="4 9" id="KW-0347">Helicase</keyword>
<dbReference type="GO" id="GO:0070417">
    <property type="term" value="P:cellular response to cold"/>
    <property type="evidence" value="ECO:0007669"/>
    <property type="project" value="InterPro"/>
</dbReference>
<dbReference type="KEGG" id="tcd:AAIA72_15615"/>
<dbReference type="SMART" id="SM00487">
    <property type="entry name" value="DEXDc"/>
    <property type="match status" value="1"/>
</dbReference>
<dbReference type="PROSITE" id="PS51192">
    <property type="entry name" value="HELICASE_ATP_BIND_1"/>
    <property type="match status" value="1"/>
</dbReference>
<dbReference type="HAMAP" id="MF_00964">
    <property type="entry name" value="DEAD_helicase_DeaD"/>
    <property type="match status" value="1"/>
</dbReference>
<keyword evidence="1 9" id="KW-0963">Cytoplasm</keyword>
<feature type="domain" description="Helicase C-terminal" evidence="13">
    <location>
        <begin position="232"/>
        <end position="379"/>
    </location>
</feature>
<dbReference type="InterPro" id="IPR050547">
    <property type="entry name" value="DEAD_box_RNA_helicases"/>
</dbReference>
<dbReference type="InterPro" id="IPR044742">
    <property type="entry name" value="DEAD/DEAH_RhlB"/>
</dbReference>
<evidence type="ECO:0000256" key="6">
    <source>
        <dbReference type="ARBA" id="ARBA00022884"/>
    </source>
</evidence>
<evidence type="ECO:0000256" key="2">
    <source>
        <dbReference type="ARBA" id="ARBA00022741"/>
    </source>
</evidence>
<comment type="similarity">
    <text evidence="9">Belongs to the DEAD box helicase family. DeaD/CsdA subfamily.</text>
</comment>
<feature type="region of interest" description="Disordered" evidence="11">
    <location>
        <begin position="555"/>
        <end position="591"/>
    </location>
</feature>
<dbReference type="CDD" id="cd12499">
    <property type="entry name" value="RRM_EcCsdA_like"/>
    <property type="match status" value="1"/>
</dbReference>
<dbReference type="InterPro" id="IPR057325">
    <property type="entry name" value="DeaD_dimer"/>
</dbReference>
<dbReference type="InterPro" id="IPR027417">
    <property type="entry name" value="P-loop_NTPase"/>
</dbReference>
<dbReference type="InterPro" id="IPR014014">
    <property type="entry name" value="RNA_helicase_DEAD_Q_motif"/>
</dbReference>
<dbReference type="EC" id="3.6.4.13" evidence="9"/>
<dbReference type="Gene3D" id="3.40.50.300">
    <property type="entry name" value="P-loop containing nucleotide triphosphate hydrolases"/>
    <property type="match status" value="2"/>
</dbReference>
<dbReference type="InterPro" id="IPR012677">
    <property type="entry name" value="Nucleotide-bd_a/b_plait_sf"/>
</dbReference>
<evidence type="ECO:0000256" key="5">
    <source>
        <dbReference type="ARBA" id="ARBA00022840"/>
    </source>
</evidence>
<feature type="compositionally biased region" description="Basic residues" evidence="11">
    <location>
        <begin position="578"/>
        <end position="591"/>
    </location>
</feature>
<dbReference type="CDD" id="cd18787">
    <property type="entry name" value="SF2_C_DEAD"/>
    <property type="match status" value="1"/>
</dbReference>
<evidence type="ECO:0000259" key="13">
    <source>
        <dbReference type="PROSITE" id="PS51194"/>
    </source>
</evidence>
<evidence type="ECO:0000256" key="10">
    <source>
        <dbReference type="PROSITE-ProRule" id="PRU00552"/>
    </source>
</evidence>
<evidence type="ECO:0000256" key="4">
    <source>
        <dbReference type="ARBA" id="ARBA00022806"/>
    </source>
</evidence>
<dbReference type="PANTHER" id="PTHR47963">
    <property type="entry name" value="DEAD-BOX ATP-DEPENDENT RNA HELICASE 47, MITOCHONDRIAL"/>
    <property type="match status" value="1"/>
</dbReference>
<evidence type="ECO:0000313" key="15">
    <source>
        <dbReference type="EMBL" id="XDT72204.1"/>
    </source>
</evidence>
<organism evidence="15">
    <name type="scientific">Thermohahella caldifontis</name>
    <dbReference type="NCBI Taxonomy" id="3142973"/>
    <lineage>
        <taxon>Bacteria</taxon>
        <taxon>Pseudomonadati</taxon>
        <taxon>Pseudomonadota</taxon>
        <taxon>Gammaproteobacteria</taxon>
        <taxon>Oceanospirillales</taxon>
        <taxon>Hahellaceae</taxon>
        <taxon>Thermohahella</taxon>
    </lineage>
</organism>
<dbReference type="InterPro" id="IPR028618">
    <property type="entry name" value="DEAD_helicase_DeaD"/>
</dbReference>
<dbReference type="InterPro" id="IPR001650">
    <property type="entry name" value="Helicase_C-like"/>
</dbReference>
<comment type="subcellular location">
    <subcellularLocation>
        <location evidence="9">Cytoplasm</location>
    </subcellularLocation>
</comment>
<feature type="domain" description="DEAD-box RNA helicase Q" evidence="14">
    <location>
        <begin position="6"/>
        <end position="34"/>
    </location>
</feature>
<dbReference type="GO" id="GO:0003724">
    <property type="term" value="F:RNA helicase activity"/>
    <property type="evidence" value="ECO:0007669"/>
    <property type="project" value="UniProtKB-UniRule"/>
</dbReference>
<evidence type="ECO:0000256" key="3">
    <source>
        <dbReference type="ARBA" id="ARBA00022801"/>
    </source>
</evidence>
<dbReference type="SUPFAM" id="SSF52540">
    <property type="entry name" value="P-loop containing nucleoside triphosphate hydrolases"/>
    <property type="match status" value="1"/>
</dbReference>
<proteinExistence type="inferred from homology"/>
<dbReference type="PROSITE" id="PS51195">
    <property type="entry name" value="Q_MOTIF"/>
    <property type="match status" value="1"/>
</dbReference>
<dbReference type="Pfam" id="PF03880">
    <property type="entry name" value="DbpA"/>
    <property type="match status" value="1"/>
</dbReference>
<evidence type="ECO:0000256" key="1">
    <source>
        <dbReference type="ARBA" id="ARBA00022490"/>
    </source>
</evidence>
<dbReference type="PANTHER" id="PTHR47963:SF8">
    <property type="entry name" value="ATP-DEPENDENT RNA HELICASE DEAD"/>
    <property type="match status" value="1"/>
</dbReference>
<keyword evidence="3 9" id="KW-0378">Hydrolase</keyword>
<evidence type="ECO:0000256" key="8">
    <source>
        <dbReference type="ARBA" id="ARBA00047984"/>
    </source>
</evidence>
<feature type="short sequence motif" description="Q motif" evidence="10">
    <location>
        <begin position="6"/>
        <end position="34"/>
    </location>
</feature>
<evidence type="ECO:0000256" key="11">
    <source>
        <dbReference type="SAM" id="MobiDB-lite"/>
    </source>
</evidence>
<dbReference type="InterPro" id="IPR005580">
    <property type="entry name" value="DbpA/CsdA_RNA-bd_dom"/>
</dbReference>
<dbReference type="GO" id="GO:0005524">
    <property type="term" value="F:ATP binding"/>
    <property type="evidence" value="ECO:0007669"/>
    <property type="project" value="UniProtKB-UniRule"/>
</dbReference>
<protein>
    <recommendedName>
        <fullName evidence="9">ATP-dependent RNA helicase DeaD</fullName>
        <ecNumber evidence="9">3.6.4.13</ecNumber>
    </recommendedName>
    <alternativeName>
        <fullName evidence="9">Cold-shock DEAD box protein A</fullName>
    </alternativeName>
</protein>
<keyword evidence="6 9" id="KW-0694">RNA-binding</keyword>
<dbReference type="Gene3D" id="3.30.70.330">
    <property type="match status" value="1"/>
</dbReference>
<dbReference type="PROSITE" id="PS51194">
    <property type="entry name" value="HELICASE_CTER"/>
    <property type="match status" value="1"/>
</dbReference>
<evidence type="ECO:0000256" key="9">
    <source>
        <dbReference type="HAMAP-Rule" id="MF_00964"/>
    </source>
</evidence>
<dbReference type="Pfam" id="PF25399">
    <property type="entry name" value="DeaD_dimer"/>
    <property type="match status" value="1"/>
</dbReference>
<keyword evidence="5 9" id="KW-0067">ATP-binding</keyword>
<accession>A0AB39UV07</accession>
<dbReference type="InterPro" id="IPR014001">
    <property type="entry name" value="Helicase_ATP-bd"/>
</dbReference>
<dbReference type="GO" id="GO:0016787">
    <property type="term" value="F:hydrolase activity"/>
    <property type="evidence" value="ECO:0007669"/>
    <property type="project" value="UniProtKB-KW"/>
</dbReference>
<dbReference type="EMBL" id="CP154858">
    <property type="protein sequence ID" value="XDT72204.1"/>
    <property type="molecule type" value="Genomic_DNA"/>
</dbReference>
<dbReference type="InterPro" id="IPR000629">
    <property type="entry name" value="RNA-helicase_DEAD-box_CS"/>
</dbReference>
<dbReference type="GO" id="GO:0033592">
    <property type="term" value="F:RNA strand annealing activity"/>
    <property type="evidence" value="ECO:0007669"/>
    <property type="project" value="TreeGrafter"/>
</dbReference>
<dbReference type="AlphaFoldDB" id="A0AB39UV07"/>
<dbReference type="PROSITE" id="PS00039">
    <property type="entry name" value="DEAD_ATP_HELICASE"/>
    <property type="match status" value="1"/>
</dbReference>
<dbReference type="SMART" id="SM00490">
    <property type="entry name" value="HELICc"/>
    <property type="match status" value="1"/>
</dbReference>
<evidence type="ECO:0000259" key="14">
    <source>
        <dbReference type="PROSITE" id="PS51195"/>
    </source>
</evidence>
<evidence type="ECO:0000259" key="12">
    <source>
        <dbReference type="PROSITE" id="PS51192"/>
    </source>
</evidence>
<comment type="function">
    <text evidence="9">DEAD-box RNA helicase involved in various cellular processes at low temperature, including ribosome biogenesis, mRNA degradation and translation initiation.</text>
</comment>
<dbReference type="GO" id="GO:0005829">
    <property type="term" value="C:cytosol"/>
    <property type="evidence" value="ECO:0007669"/>
    <property type="project" value="TreeGrafter"/>
</dbReference>
<feature type="domain" description="Helicase ATP-binding" evidence="12">
    <location>
        <begin position="37"/>
        <end position="208"/>
    </location>
</feature>
<feature type="region of interest" description="Disordered" evidence="11">
    <location>
        <begin position="433"/>
        <end position="480"/>
    </location>
</feature>
<dbReference type="CDD" id="cd00268">
    <property type="entry name" value="DEADc"/>
    <property type="match status" value="1"/>
</dbReference>
<keyword evidence="7 9" id="KW-0346">Stress response</keyword>
<keyword evidence="2 9" id="KW-0547">Nucleotide-binding</keyword>
<dbReference type="Pfam" id="PF00270">
    <property type="entry name" value="DEAD"/>
    <property type="match status" value="1"/>
</dbReference>
<reference evidence="15" key="1">
    <citation type="submission" date="2024-05" db="EMBL/GenBank/DDBJ databases">
        <title>Genome sequencing of novel strain.</title>
        <authorList>
            <person name="Ganbat D."/>
            <person name="Ganbat S."/>
            <person name="Lee S.-J."/>
        </authorList>
    </citation>
    <scope>NUCLEOTIDE SEQUENCE</scope>
    <source>
        <strain evidence="15">SMD15-11</strain>
    </source>
</reference>
<dbReference type="GO" id="GO:0000027">
    <property type="term" value="P:ribosomal large subunit assembly"/>
    <property type="evidence" value="ECO:0007669"/>
    <property type="project" value="UniProtKB-UniRule"/>
</dbReference>
<dbReference type="RefSeq" id="WP_369601216.1">
    <property type="nucleotide sequence ID" value="NZ_CP154858.1"/>
</dbReference>
<evidence type="ECO:0000256" key="7">
    <source>
        <dbReference type="ARBA" id="ARBA00023016"/>
    </source>
</evidence>
<sequence length="591" mass="65556">MSDIEIGFEELNLSAPVLDALRRIGYETPSPIQAQAIPPLLEGRDLLGTAQTGTGKTAAFALPILSRIDLAQNTPQALVLVPTRELAIQVAEAFQSYASHIKGFHVLPLYGGQDMRAQIRALQRGVHVIVGTPGRTLDHLSRRTLDLSRIRHIVLDEADEMLRMGFIDDVTEILKSAPAERQTALFSATMPKPIQAIIHNYLKDPVQVRIKPSTSSLANIEQSYWLAKGLNKLDALTRILEVEETDGLIIFVRTRTQTAELAEKLEARGFRSAAINGDMSQSAREKTIEQLKSGAIDILIATDVAARGIDVARVSHVINYDIPYDTEAYTHRIGRTGRAGRQGKAILFVAPRERRMLSMIERATGQKIPPMSLPSRKEVNLKRVEQFQQRITDVIDQEDTAFFTQLIETYIAETGKDPVEIAGALAFMANQGKPLVMPETPDPVGAPERERSRREPRGEGRPRSAERAPRNPRDRAAHDRDLDMVTYRIAVGRNHDVRPGDIVGAIANEAGMDSAHIGRIQLFDDYSTVDLPRGMPDGVFRHLQGVFVRGRRLGLQPMDGSMPVSRPRTGKLSLDKSRPRKGGQRSNKKYS</sequence>
<dbReference type="GO" id="GO:0006401">
    <property type="term" value="P:RNA catabolic process"/>
    <property type="evidence" value="ECO:0007669"/>
    <property type="project" value="UniProtKB-UniRule"/>
</dbReference>
<dbReference type="InterPro" id="IPR034415">
    <property type="entry name" value="CsdA_RRM"/>
</dbReference>
<comment type="catalytic activity">
    <reaction evidence="8 9">
        <text>ATP + H2O = ADP + phosphate + H(+)</text>
        <dbReference type="Rhea" id="RHEA:13065"/>
        <dbReference type="ChEBI" id="CHEBI:15377"/>
        <dbReference type="ChEBI" id="CHEBI:15378"/>
        <dbReference type="ChEBI" id="CHEBI:30616"/>
        <dbReference type="ChEBI" id="CHEBI:43474"/>
        <dbReference type="ChEBI" id="CHEBI:456216"/>
        <dbReference type="EC" id="3.6.4.13"/>
    </reaction>
</comment>
<dbReference type="Pfam" id="PF00271">
    <property type="entry name" value="Helicase_C"/>
    <property type="match status" value="1"/>
</dbReference>
<feature type="compositionally biased region" description="Basic and acidic residues" evidence="11">
    <location>
        <begin position="447"/>
        <end position="480"/>
    </location>
</feature>
<dbReference type="FunFam" id="3.40.50.300:FF:000108">
    <property type="entry name" value="ATP-dependent RNA helicase RhlE"/>
    <property type="match status" value="1"/>
</dbReference>
<dbReference type="GO" id="GO:0005840">
    <property type="term" value="C:ribosome"/>
    <property type="evidence" value="ECO:0007669"/>
    <property type="project" value="TreeGrafter"/>
</dbReference>
<gene>
    <name evidence="9" type="primary">deaD</name>
    <name evidence="9" type="synonym">csdA</name>
    <name evidence="15" type="ORF">AAIA72_15615</name>
</gene>
<name>A0AB39UV07_9GAMM</name>
<dbReference type="InterPro" id="IPR011545">
    <property type="entry name" value="DEAD/DEAH_box_helicase_dom"/>
</dbReference>